<gene>
    <name evidence="6" type="ORF">GCM10010873_29240</name>
</gene>
<dbReference type="InterPro" id="IPR000086">
    <property type="entry name" value="NUDIX_hydrolase_dom"/>
</dbReference>
<name>A0AA37X367_9RHOB</name>
<dbReference type="AlphaFoldDB" id="A0AA37X367"/>
<evidence type="ECO:0000259" key="5">
    <source>
        <dbReference type="PROSITE" id="PS51462"/>
    </source>
</evidence>
<evidence type="ECO:0000256" key="4">
    <source>
        <dbReference type="ARBA" id="ARBA00022842"/>
    </source>
</evidence>
<dbReference type="Gene3D" id="3.90.79.10">
    <property type="entry name" value="Nucleoside Triphosphate Pyrophosphohydrolase"/>
    <property type="match status" value="1"/>
</dbReference>
<organism evidence="6 7">
    <name type="scientific">Cypionkella aquatica</name>
    <dbReference type="NCBI Taxonomy" id="1756042"/>
    <lineage>
        <taxon>Bacteria</taxon>
        <taxon>Pseudomonadati</taxon>
        <taxon>Pseudomonadota</taxon>
        <taxon>Alphaproteobacteria</taxon>
        <taxon>Rhodobacterales</taxon>
        <taxon>Paracoccaceae</taxon>
        <taxon>Cypionkella</taxon>
    </lineage>
</organism>
<dbReference type="PANTHER" id="PTHR12629">
    <property type="entry name" value="DIPHOSPHOINOSITOL POLYPHOSPHATE PHOSPHOHYDROLASE"/>
    <property type="match status" value="1"/>
</dbReference>
<keyword evidence="3 6" id="KW-0378">Hydrolase</keyword>
<feature type="domain" description="Nudix hydrolase" evidence="5">
    <location>
        <begin position="17"/>
        <end position="147"/>
    </location>
</feature>
<accession>A0AA37X367</accession>
<dbReference type="GO" id="GO:0016462">
    <property type="term" value="F:pyrophosphatase activity"/>
    <property type="evidence" value="ECO:0007669"/>
    <property type="project" value="InterPro"/>
</dbReference>
<protein>
    <submittedName>
        <fullName evidence="6">NUDIX hydrolase</fullName>
    </submittedName>
</protein>
<dbReference type="PANTHER" id="PTHR12629:SF0">
    <property type="entry name" value="DIPHOSPHOINOSITOL-POLYPHOSPHATE DIPHOSPHATASE"/>
    <property type="match status" value="1"/>
</dbReference>
<dbReference type="PROSITE" id="PS51462">
    <property type="entry name" value="NUDIX"/>
    <property type="match status" value="1"/>
</dbReference>
<dbReference type="GO" id="GO:0005737">
    <property type="term" value="C:cytoplasm"/>
    <property type="evidence" value="ECO:0007669"/>
    <property type="project" value="TreeGrafter"/>
</dbReference>
<evidence type="ECO:0000313" key="6">
    <source>
        <dbReference type="EMBL" id="GLS87950.1"/>
    </source>
</evidence>
<keyword evidence="4" id="KW-0460">Magnesium</keyword>
<keyword evidence="7" id="KW-1185">Reference proteome</keyword>
<comment type="cofactor">
    <cofactor evidence="1">
        <name>Mg(2+)</name>
        <dbReference type="ChEBI" id="CHEBI:18420"/>
    </cofactor>
</comment>
<proteinExistence type="predicted"/>
<dbReference type="Proteomes" id="UP001157355">
    <property type="component" value="Unassembled WGS sequence"/>
</dbReference>
<reference evidence="6 7" key="1">
    <citation type="journal article" date="2014" name="Int. J. Syst. Evol. Microbiol.">
        <title>Complete genome sequence of Corynebacterium casei LMG S-19264T (=DSM 44701T), isolated from a smear-ripened cheese.</title>
        <authorList>
            <consortium name="US DOE Joint Genome Institute (JGI-PGF)"/>
            <person name="Walter F."/>
            <person name="Albersmeier A."/>
            <person name="Kalinowski J."/>
            <person name="Ruckert C."/>
        </authorList>
    </citation>
    <scope>NUCLEOTIDE SEQUENCE [LARGE SCALE GENOMIC DNA]</scope>
    <source>
        <strain evidence="6 7">NBRC 111766</strain>
    </source>
</reference>
<dbReference type="RefSeq" id="WP_284326114.1">
    <property type="nucleotide sequence ID" value="NZ_BSPP01000010.1"/>
</dbReference>
<dbReference type="InterPro" id="IPR047198">
    <property type="entry name" value="DDP-like_NUDIX"/>
</dbReference>
<comment type="caution">
    <text evidence="6">The sequence shown here is derived from an EMBL/GenBank/DDBJ whole genome shotgun (WGS) entry which is preliminary data.</text>
</comment>
<dbReference type="InterPro" id="IPR015797">
    <property type="entry name" value="NUDIX_hydrolase-like_dom_sf"/>
</dbReference>
<dbReference type="CDD" id="cd04666">
    <property type="entry name" value="NUDIX_DIPP2_like_Nudt4"/>
    <property type="match status" value="1"/>
</dbReference>
<keyword evidence="2" id="KW-0479">Metal-binding</keyword>
<dbReference type="Pfam" id="PF00293">
    <property type="entry name" value="NUDIX"/>
    <property type="match status" value="1"/>
</dbReference>
<evidence type="ECO:0000256" key="1">
    <source>
        <dbReference type="ARBA" id="ARBA00001946"/>
    </source>
</evidence>
<dbReference type="EMBL" id="BSPP01000010">
    <property type="protein sequence ID" value="GLS87950.1"/>
    <property type="molecule type" value="Genomic_DNA"/>
</dbReference>
<sequence length="160" mass="17893">MTQTLAAVPPPQAEACPVQYGALCWRMHRGKVEVLLITSRDTGRWVIPKGWPMDKRSPSEAAMQEAWEEAGVRGEIAQTSLGQFNYVKLLTPKRSCECAVEVFALRVSELADKFPERKERRRKWFAADKAARKVNEPQLRMVLAGLSADMAAQPALLVAQ</sequence>
<evidence type="ECO:0000313" key="7">
    <source>
        <dbReference type="Proteomes" id="UP001157355"/>
    </source>
</evidence>
<evidence type="ECO:0000256" key="3">
    <source>
        <dbReference type="ARBA" id="ARBA00022801"/>
    </source>
</evidence>
<dbReference type="SUPFAM" id="SSF55811">
    <property type="entry name" value="Nudix"/>
    <property type="match status" value="1"/>
</dbReference>
<dbReference type="GO" id="GO:0046872">
    <property type="term" value="F:metal ion binding"/>
    <property type="evidence" value="ECO:0007669"/>
    <property type="project" value="UniProtKB-KW"/>
</dbReference>
<evidence type="ECO:0000256" key="2">
    <source>
        <dbReference type="ARBA" id="ARBA00022723"/>
    </source>
</evidence>